<dbReference type="Gene3D" id="1.10.357.10">
    <property type="entry name" value="Tetracycline Repressor, domain 2"/>
    <property type="match status" value="1"/>
</dbReference>
<dbReference type="GO" id="GO:0000976">
    <property type="term" value="F:transcription cis-regulatory region binding"/>
    <property type="evidence" value="ECO:0007669"/>
    <property type="project" value="TreeGrafter"/>
</dbReference>
<evidence type="ECO:0000313" key="5">
    <source>
        <dbReference type="EMBL" id="CAB4654720.1"/>
    </source>
</evidence>
<evidence type="ECO:0000256" key="2">
    <source>
        <dbReference type="ARBA" id="ARBA00023125"/>
    </source>
</evidence>
<dbReference type="InterPro" id="IPR009057">
    <property type="entry name" value="Homeodomain-like_sf"/>
</dbReference>
<dbReference type="SUPFAM" id="SSF46689">
    <property type="entry name" value="Homeodomain-like"/>
    <property type="match status" value="1"/>
</dbReference>
<dbReference type="InterPro" id="IPR041474">
    <property type="entry name" value="NicS_C"/>
</dbReference>
<dbReference type="InterPro" id="IPR050109">
    <property type="entry name" value="HTH-type_TetR-like_transc_reg"/>
</dbReference>
<proteinExistence type="predicted"/>
<dbReference type="EMBL" id="CAFBLK010000054">
    <property type="protein sequence ID" value="CAB4861385.1"/>
    <property type="molecule type" value="Genomic_DNA"/>
</dbReference>
<dbReference type="InterPro" id="IPR001647">
    <property type="entry name" value="HTH_TetR"/>
</dbReference>
<dbReference type="Pfam" id="PF00440">
    <property type="entry name" value="TetR_N"/>
    <property type="match status" value="1"/>
</dbReference>
<dbReference type="PROSITE" id="PS50977">
    <property type="entry name" value="HTH_TETR_2"/>
    <property type="match status" value="1"/>
</dbReference>
<evidence type="ECO:0000259" key="4">
    <source>
        <dbReference type="PROSITE" id="PS50977"/>
    </source>
</evidence>
<evidence type="ECO:0000313" key="9">
    <source>
        <dbReference type="EMBL" id="CAB5016530.1"/>
    </source>
</evidence>
<dbReference type="PANTHER" id="PTHR30055">
    <property type="entry name" value="HTH-TYPE TRANSCRIPTIONAL REGULATOR RUTR"/>
    <property type="match status" value="1"/>
</dbReference>
<dbReference type="Pfam" id="PF17938">
    <property type="entry name" value="TetR_C_29"/>
    <property type="match status" value="1"/>
</dbReference>
<name>A0A6J6XMR3_9ZZZZ</name>
<dbReference type="PANTHER" id="PTHR30055:SF238">
    <property type="entry name" value="MYCOFACTOCIN BIOSYNTHESIS TRANSCRIPTIONAL REGULATOR MFTR-RELATED"/>
    <property type="match status" value="1"/>
</dbReference>
<dbReference type="EMBL" id="CAFBPF010000128">
    <property type="protein sequence ID" value="CAB5016530.1"/>
    <property type="molecule type" value="Genomic_DNA"/>
</dbReference>
<dbReference type="EMBL" id="CAFAAH010000104">
    <property type="protein sequence ID" value="CAB4797113.1"/>
    <property type="molecule type" value="Genomic_DNA"/>
</dbReference>
<reference evidence="6" key="1">
    <citation type="submission" date="2020-05" db="EMBL/GenBank/DDBJ databases">
        <authorList>
            <person name="Chiriac C."/>
            <person name="Salcher M."/>
            <person name="Ghai R."/>
            <person name="Kavagutti S V."/>
        </authorList>
    </citation>
    <scope>NUCLEOTIDE SEQUENCE</scope>
</reference>
<evidence type="ECO:0000256" key="3">
    <source>
        <dbReference type="ARBA" id="ARBA00023163"/>
    </source>
</evidence>
<keyword evidence="1" id="KW-0805">Transcription regulation</keyword>
<feature type="domain" description="HTH tetR-type" evidence="4">
    <location>
        <begin position="8"/>
        <end position="68"/>
    </location>
</feature>
<dbReference type="InterPro" id="IPR036271">
    <property type="entry name" value="Tet_transcr_reg_TetR-rel_C_sf"/>
</dbReference>
<sequence length="210" mass="23056">MAPQRQPGTTRALILAAALQRFADEGFASASLTDIASDVGIKRPSLLHHFPSKEALYREVLIAELVDWTSLVNVAIVGGSGGWEKAERVLVAAFEYFEAHPAFIRLTRREALGSGPMLSEELGEVLRPMFDSAVDFLEREMDAGRFRRYDAAQFLLTGYGAVLSYLSDAPLAAKLLGIDPLSPEALAARRRHVLDLLRGALDPEYQSQDN</sequence>
<evidence type="ECO:0000313" key="8">
    <source>
        <dbReference type="EMBL" id="CAB4980669.1"/>
    </source>
</evidence>
<accession>A0A6J6XMR3</accession>
<evidence type="ECO:0000256" key="1">
    <source>
        <dbReference type="ARBA" id="ARBA00023015"/>
    </source>
</evidence>
<dbReference type="SUPFAM" id="SSF48498">
    <property type="entry name" value="Tetracyclin repressor-like, C-terminal domain"/>
    <property type="match status" value="1"/>
</dbReference>
<dbReference type="PRINTS" id="PR00455">
    <property type="entry name" value="HTHTETR"/>
</dbReference>
<keyword evidence="2" id="KW-0238">DNA-binding</keyword>
<evidence type="ECO:0000313" key="7">
    <source>
        <dbReference type="EMBL" id="CAB4861385.1"/>
    </source>
</evidence>
<protein>
    <submittedName>
        <fullName evidence="6">Unannotated protein</fullName>
    </submittedName>
</protein>
<keyword evidence="3" id="KW-0804">Transcription</keyword>
<dbReference type="EMBL" id="CAEZWM010000057">
    <property type="protein sequence ID" value="CAB4654720.1"/>
    <property type="molecule type" value="Genomic_DNA"/>
</dbReference>
<evidence type="ECO:0000313" key="6">
    <source>
        <dbReference type="EMBL" id="CAB4797113.1"/>
    </source>
</evidence>
<organism evidence="6">
    <name type="scientific">freshwater metagenome</name>
    <dbReference type="NCBI Taxonomy" id="449393"/>
    <lineage>
        <taxon>unclassified sequences</taxon>
        <taxon>metagenomes</taxon>
        <taxon>ecological metagenomes</taxon>
    </lineage>
</organism>
<dbReference type="Gene3D" id="1.10.10.60">
    <property type="entry name" value="Homeodomain-like"/>
    <property type="match status" value="1"/>
</dbReference>
<dbReference type="AlphaFoldDB" id="A0A6J6XMR3"/>
<dbReference type="GO" id="GO:0003700">
    <property type="term" value="F:DNA-binding transcription factor activity"/>
    <property type="evidence" value="ECO:0007669"/>
    <property type="project" value="TreeGrafter"/>
</dbReference>
<dbReference type="EMBL" id="CAFBOR010000029">
    <property type="protein sequence ID" value="CAB4980669.1"/>
    <property type="molecule type" value="Genomic_DNA"/>
</dbReference>
<gene>
    <name evidence="5" type="ORF">UFOPK2242_00607</name>
    <name evidence="6" type="ORF">UFOPK2996_00852</name>
    <name evidence="7" type="ORF">UFOPK3317_00427</name>
    <name evidence="8" type="ORF">UFOPK3974_00341</name>
    <name evidence="9" type="ORF">UFOPK4071_01007</name>
</gene>